<accession>A0A916UQ43</accession>
<evidence type="ECO:0000313" key="1">
    <source>
        <dbReference type="EMBL" id="GGC82845.1"/>
    </source>
</evidence>
<dbReference type="EMBL" id="BMGG01000008">
    <property type="protein sequence ID" value="GGC82845.1"/>
    <property type="molecule type" value="Genomic_DNA"/>
</dbReference>
<gene>
    <name evidence="1" type="ORF">GCM10010994_45940</name>
</gene>
<dbReference type="PANTHER" id="PTHR37563:SF2">
    <property type="entry name" value="PHYTANOYL-COA DIOXYGENASE FAMILY PROTEIN (AFU_ORTHOLOGUE AFUA_2G03330)"/>
    <property type="match status" value="1"/>
</dbReference>
<dbReference type="InterPro" id="IPR008775">
    <property type="entry name" value="Phytyl_CoA_dOase-like"/>
</dbReference>
<dbReference type="Proteomes" id="UP000637002">
    <property type="component" value="Unassembled WGS sequence"/>
</dbReference>
<keyword evidence="2" id="KW-1185">Reference proteome</keyword>
<evidence type="ECO:0000313" key="2">
    <source>
        <dbReference type="Proteomes" id="UP000637002"/>
    </source>
</evidence>
<comment type="caution">
    <text evidence="1">The sequence shown here is derived from an EMBL/GenBank/DDBJ whole genome shotgun (WGS) entry which is preliminary data.</text>
</comment>
<dbReference type="AlphaFoldDB" id="A0A916UQ43"/>
<dbReference type="GO" id="GO:0016706">
    <property type="term" value="F:2-oxoglutarate-dependent dioxygenase activity"/>
    <property type="evidence" value="ECO:0007669"/>
    <property type="project" value="UniProtKB-ARBA"/>
</dbReference>
<proteinExistence type="predicted"/>
<reference evidence="1" key="1">
    <citation type="journal article" date="2014" name="Int. J. Syst. Evol. Microbiol.">
        <title>Complete genome sequence of Corynebacterium casei LMG S-19264T (=DSM 44701T), isolated from a smear-ripened cheese.</title>
        <authorList>
            <consortium name="US DOE Joint Genome Institute (JGI-PGF)"/>
            <person name="Walter F."/>
            <person name="Albersmeier A."/>
            <person name="Kalinowski J."/>
            <person name="Ruckert C."/>
        </authorList>
    </citation>
    <scope>NUCLEOTIDE SEQUENCE</scope>
    <source>
        <strain evidence="1">CGMCC 1.12919</strain>
    </source>
</reference>
<dbReference type="PANTHER" id="PTHR37563">
    <property type="entry name" value="PHYTANOYL-COA DIOXYGENASE FAMILY PROTEIN (AFU_ORTHOLOGUE AFUA_2G03330)"/>
    <property type="match status" value="1"/>
</dbReference>
<name>A0A916UQ43_9HYPH</name>
<dbReference type="Gene3D" id="2.60.120.620">
    <property type="entry name" value="q2cbj1_9rhob like domain"/>
    <property type="match status" value="1"/>
</dbReference>
<protein>
    <recommendedName>
        <fullName evidence="3">Phytanoyl-CoA dioxygenase</fullName>
    </recommendedName>
</protein>
<dbReference type="Pfam" id="PF05721">
    <property type="entry name" value="PhyH"/>
    <property type="match status" value="1"/>
</dbReference>
<dbReference type="InterPro" id="IPR051961">
    <property type="entry name" value="Fungal_Metabolite_Diox"/>
</dbReference>
<evidence type="ECO:0008006" key="3">
    <source>
        <dbReference type="Google" id="ProtNLM"/>
    </source>
</evidence>
<reference evidence="1" key="2">
    <citation type="submission" date="2020-09" db="EMBL/GenBank/DDBJ databases">
        <authorList>
            <person name="Sun Q."/>
            <person name="Zhou Y."/>
        </authorList>
    </citation>
    <scope>NUCLEOTIDE SEQUENCE</scope>
    <source>
        <strain evidence="1">CGMCC 1.12919</strain>
    </source>
</reference>
<dbReference type="SUPFAM" id="SSF51197">
    <property type="entry name" value="Clavaminate synthase-like"/>
    <property type="match status" value="1"/>
</dbReference>
<sequence length="273" mass="30037">MEPTTQLHRTGERLQAATAQLHEEGWCVVPDVLSREEAAGVLERLWAAAEAFRRRGRETHLAQLDPNAANVRVFDLLDLDPVFRGLIRKPLALDLVRELLGAEFIVSNFTANIARPGSGSMNLHSDQALVVPEPWLEAWSINVIWCLTDATFENGATLFIPGSHKVERLAELGPDAAARLRPFEAKAGSIVAMDGRIWHTSGANVTTDQDRALMFAYYTRSFLRQQVNWNVALSPEVQQELDPELRGLLGLEATANTGLGAKLLAANVGRRTG</sequence>
<organism evidence="1 2">
    <name type="scientific">Chelatococcus reniformis</name>
    <dbReference type="NCBI Taxonomy" id="1494448"/>
    <lineage>
        <taxon>Bacteria</taxon>
        <taxon>Pseudomonadati</taxon>
        <taxon>Pseudomonadota</taxon>
        <taxon>Alphaproteobacteria</taxon>
        <taxon>Hyphomicrobiales</taxon>
        <taxon>Chelatococcaceae</taxon>
        <taxon>Chelatococcus</taxon>
    </lineage>
</organism>